<dbReference type="Proteomes" id="UP001320148">
    <property type="component" value="Chromosome"/>
</dbReference>
<evidence type="ECO:0000256" key="1">
    <source>
        <dbReference type="PROSITE-ProRule" id="PRU00325"/>
    </source>
</evidence>
<evidence type="ECO:0000259" key="2">
    <source>
        <dbReference type="PROSITE" id="PS50966"/>
    </source>
</evidence>
<organism evidence="3 4">
    <name type="scientific">Desulfoluna limicola</name>
    <dbReference type="NCBI Taxonomy" id="2810562"/>
    <lineage>
        <taxon>Bacteria</taxon>
        <taxon>Pseudomonadati</taxon>
        <taxon>Thermodesulfobacteriota</taxon>
        <taxon>Desulfobacteria</taxon>
        <taxon>Desulfobacterales</taxon>
        <taxon>Desulfolunaceae</taxon>
        <taxon>Desulfoluna</taxon>
    </lineage>
</organism>
<reference evidence="3 4" key="1">
    <citation type="submission" date="2021-02" db="EMBL/GenBank/DDBJ databases">
        <title>Complete genome of Desulfoluna sp. strain ASN36.</title>
        <authorList>
            <person name="Takahashi A."/>
            <person name="Kojima H."/>
            <person name="Fukui M."/>
        </authorList>
    </citation>
    <scope>NUCLEOTIDE SEQUENCE [LARGE SCALE GENOMIC DNA]</scope>
    <source>
        <strain evidence="3 4">ASN36</strain>
    </source>
</reference>
<keyword evidence="1" id="KW-0862">Zinc</keyword>
<keyword evidence="4" id="KW-1185">Reference proteome</keyword>
<protein>
    <recommendedName>
        <fullName evidence="2">SWIM-type domain-containing protein</fullName>
    </recommendedName>
</protein>
<evidence type="ECO:0000313" key="4">
    <source>
        <dbReference type="Proteomes" id="UP001320148"/>
    </source>
</evidence>
<gene>
    <name evidence="3" type="ORF">DSLASN_24150</name>
</gene>
<dbReference type="InterPro" id="IPR007527">
    <property type="entry name" value="Znf_SWIM"/>
</dbReference>
<accession>A0ABM7PGS8</accession>
<name>A0ABM7PGS8_9BACT</name>
<dbReference type="PROSITE" id="PS50966">
    <property type="entry name" value="ZF_SWIM"/>
    <property type="match status" value="1"/>
</dbReference>
<sequence length="167" mass="18189">MSRQPNPFSNLAPDDIDAWVEGSTADAGRIIHEKGGVSDLSLTEDGDLLAWVEGSARHAVMVFFEDQILTSVCTCAKATACEHAVAVAYESLLLDPDGIALPAASEDDERLTLLSDLNDEASQVDLYLSSLSRDELIELILDLTDDIPEVDEELTCRMEEAFSEDEI</sequence>
<keyword evidence="1" id="KW-0863">Zinc-finger</keyword>
<dbReference type="RefSeq" id="WP_236893067.1">
    <property type="nucleotide sequence ID" value="NZ_AP024488.1"/>
</dbReference>
<keyword evidence="1" id="KW-0479">Metal-binding</keyword>
<feature type="domain" description="SWIM-type" evidence="2">
    <location>
        <begin position="58"/>
        <end position="92"/>
    </location>
</feature>
<evidence type="ECO:0000313" key="3">
    <source>
        <dbReference type="EMBL" id="BCS96783.1"/>
    </source>
</evidence>
<dbReference type="EMBL" id="AP024488">
    <property type="protein sequence ID" value="BCS96783.1"/>
    <property type="molecule type" value="Genomic_DNA"/>
</dbReference>
<proteinExistence type="predicted"/>